<dbReference type="eggNOG" id="COG1564">
    <property type="taxonomic scope" value="Bacteria"/>
</dbReference>
<keyword evidence="4" id="KW-0067">ATP-binding</keyword>
<gene>
    <name evidence="7" type="ordered locus">Shel_08960</name>
</gene>
<evidence type="ECO:0000256" key="5">
    <source>
        <dbReference type="NCBIfam" id="TIGR01378"/>
    </source>
</evidence>
<dbReference type="Proteomes" id="UP000002026">
    <property type="component" value="Chromosome"/>
</dbReference>
<evidence type="ECO:0000313" key="8">
    <source>
        <dbReference type="Proteomes" id="UP000002026"/>
    </source>
</evidence>
<dbReference type="Gene3D" id="3.40.50.10240">
    <property type="entry name" value="Thiamin pyrophosphokinase, catalytic domain"/>
    <property type="match status" value="1"/>
</dbReference>
<dbReference type="InterPro" id="IPR007371">
    <property type="entry name" value="TPK_catalytic"/>
</dbReference>
<proteinExistence type="predicted"/>
<keyword evidence="3 7" id="KW-0418">Kinase</keyword>
<dbReference type="CDD" id="cd07995">
    <property type="entry name" value="TPK"/>
    <property type="match status" value="1"/>
</dbReference>
<dbReference type="PANTHER" id="PTHR41299:SF1">
    <property type="entry name" value="THIAMINE PYROPHOSPHOKINASE"/>
    <property type="match status" value="1"/>
</dbReference>
<keyword evidence="2" id="KW-0547">Nucleotide-binding</keyword>
<dbReference type="GO" id="GO:0030975">
    <property type="term" value="F:thiamine binding"/>
    <property type="evidence" value="ECO:0007669"/>
    <property type="project" value="InterPro"/>
</dbReference>
<evidence type="ECO:0000256" key="4">
    <source>
        <dbReference type="ARBA" id="ARBA00022840"/>
    </source>
</evidence>
<dbReference type="GO" id="GO:0004788">
    <property type="term" value="F:thiamine diphosphokinase activity"/>
    <property type="evidence" value="ECO:0007669"/>
    <property type="project" value="UniProtKB-UniRule"/>
</dbReference>
<dbReference type="Pfam" id="PF04263">
    <property type="entry name" value="TPK_catalytic"/>
    <property type="match status" value="1"/>
</dbReference>
<dbReference type="InterPro" id="IPR007373">
    <property type="entry name" value="Thiamin_PyroPKinase_B1-bd"/>
</dbReference>
<dbReference type="SMART" id="SM00983">
    <property type="entry name" value="TPK_B1_binding"/>
    <property type="match status" value="1"/>
</dbReference>
<dbReference type="InterPro" id="IPR053149">
    <property type="entry name" value="TPK"/>
</dbReference>
<name>C7N4V7_SLAHD</name>
<dbReference type="GO" id="GO:0006772">
    <property type="term" value="P:thiamine metabolic process"/>
    <property type="evidence" value="ECO:0007669"/>
    <property type="project" value="UniProtKB-UniRule"/>
</dbReference>
<dbReference type="InterPro" id="IPR006282">
    <property type="entry name" value="Thi_PPkinase"/>
</dbReference>
<evidence type="ECO:0000256" key="2">
    <source>
        <dbReference type="ARBA" id="ARBA00022741"/>
    </source>
</evidence>
<keyword evidence="1" id="KW-0808">Transferase</keyword>
<dbReference type="SUPFAM" id="SSF63999">
    <property type="entry name" value="Thiamin pyrophosphokinase, catalytic domain"/>
    <property type="match status" value="1"/>
</dbReference>
<dbReference type="EMBL" id="CP001684">
    <property type="protein sequence ID" value="ACV21942.1"/>
    <property type="molecule type" value="Genomic_DNA"/>
</dbReference>
<keyword evidence="8" id="KW-1185">Reference proteome</keyword>
<dbReference type="GO" id="GO:0009229">
    <property type="term" value="P:thiamine diphosphate biosynthetic process"/>
    <property type="evidence" value="ECO:0007669"/>
    <property type="project" value="InterPro"/>
</dbReference>
<dbReference type="GO" id="GO:0005524">
    <property type="term" value="F:ATP binding"/>
    <property type="evidence" value="ECO:0007669"/>
    <property type="project" value="UniProtKB-KW"/>
</dbReference>
<dbReference type="PANTHER" id="PTHR41299">
    <property type="entry name" value="THIAMINE PYROPHOSPHOKINASE"/>
    <property type="match status" value="1"/>
</dbReference>
<dbReference type="EC" id="2.7.6.2" evidence="5"/>
<organism evidence="7 8">
    <name type="scientific">Slackia heliotrinireducens (strain ATCC 29202 / DSM 20476 / NCTC 11029 / RHS 1)</name>
    <name type="common">Peptococcus heliotrinreducens</name>
    <dbReference type="NCBI Taxonomy" id="471855"/>
    <lineage>
        <taxon>Bacteria</taxon>
        <taxon>Bacillati</taxon>
        <taxon>Actinomycetota</taxon>
        <taxon>Coriobacteriia</taxon>
        <taxon>Eggerthellales</taxon>
        <taxon>Eggerthellaceae</taxon>
        <taxon>Slackia</taxon>
    </lineage>
</organism>
<evidence type="ECO:0000259" key="6">
    <source>
        <dbReference type="SMART" id="SM00983"/>
    </source>
</evidence>
<dbReference type="AlphaFoldDB" id="C7N4V7"/>
<evidence type="ECO:0000256" key="1">
    <source>
        <dbReference type="ARBA" id="ARBA00022679"/>
    </source>
</evidence>
<dbReference type="HOGENOM" id="CLU_044237_1_2_11"/>
<sequence>MQTLPADRNHKEATNMDIAKTCAIVGASDFNAEHFLAHPFGFVIAADGGLAHLEACGAHPDMALGDFDSLGYVPERPVVERHPVMKDESDLELAIDRALEFGCADIVLYGALGGRADHTYATQQTMVHAVRHGARVYAVGADHMETVLHGPAALDLPACSAETFSVFAVSDRVEGLCESGSLYETDGLVLTNDLSRGLSNEFTGSPVRITLESGDLIVFLPVLPLVDL</sequence>
<reference evidence="7 8" key="1">
    <citation type="journal article" date="2009" name="Stand. Genomic Sci.">
        <title>Complete genome sequence of Slackia heliotrinireducens type strain (RHS 1).</title>
        <authorList>
            <person name="Pukall R."/>
            <person name="Lapidus A."/>
            <person name="Nolan M."/>
            <person name="Copeland A."/>
            <person name="Glavina Del Rio T."/>
            <person name="Lucas S."/>
            <person name="Chen F."/>
            <person name="Tice H."/>
            <person name="Cheng J.F."/>
            <person name="Chertkov O."/>
            <person name="Bruce D."/>
            <person name="Goodwin L."/>
            <person name="Kuske C."/>
            <person name="Brettin T."/>
            <person name="Detter J.C."/>
            <person name="Han C."/>
            <person name="Pitluck S."/>
            <person name="Pati A."/>
            <person name="Mavrommatis K."/>
            <person name="Ivanova N."/>
            <person name="Ovchinnikova G."/>
            <person name="Chen A."/>
            <person name="Palaniappan K."/>
            <person name="Schneider S."/>
            <person name="Rohde M."/>
            <person name="Chain P."/>
            <person name="D'haeseleer P."/>
            <person name="Goker M."/>
            <person name="Bristow J."/>
            <person name="Eisen J.A."/>
            <person name="Markowitz V."/>
            <person name="Kyrpides N.C."/>
            <person name="Klenk H.P."/>
            <person name="Hugenholtz P."/>
        </authorList>
    </citation>
    <scope>NUCLEOTIDE SEQUENCE [LARGE SCALE GENOMIC DNA]</scope>
    <source>
        <strain evidence="8">ATCC 29202 / DSM 20476 / NCTC 11029 / RHS 1</strain>
    </source>
</reference>
<dbReference type="NCBIfam" id="TIGR01378">
    <property type="entry name" value="thi_PPkinase"/>
    <property type="match status" value="1"/>
</dbReference>
<protein>
    <recommendedName>
        <fullName evidence="5">Thiamine diphosphokinase</fullName>
        <ecNumber evidence="5">2.7.6.2</ecNumber>
    </recommendedName>
</protein>
<accession>C7N4V7</accession>
<feature type="domain" description="Thiamin pyrophosphokinase thiamin-binding" evidence="6">
    <location>
        <begin position="150"/>
        <end position="217"/>
    </location>
</feature>
<evidence type="ECO:0000313" key="7">
    <source>
        <dbReference type="EMBL" id="ACV21942.1"/>
    </source>
</evidence>
<dbReference type="KEGG" id="shi:Shel_08960"/>
<dbReference type="InterPro" id="IPR036759">
    <property type="entry name" value="TPK_catalytic_sf"/>
</dbReference>
<dbReference type="STRING" id="471855.Shel_08960"/>
<evidence type="ECO:0000256" key="3">
    <source>
        <dbReference type="ARBA" id="ARBA00022777"/>
    </source>
</evidence>
<dbReference type="GO" id="GO:0016301">
    <property type="term" value="F:kinase activity"/>
    <property type="evidence" value="ECO:0007669"/>
    <property type="project" value="UniProtKB-KW"/>
</dbReference>